<accession>A0A9E6XXW3</accession>
<dbReference type="AlphaFoldDB" id="A0A9E6XXW3"/>
<dbReference type="Proteomes" id="UP001162834">
    <property type="component" value="Chromosome"/>
</dbReference>
<dbReference type="CDD" id="cd06170">
    <property type="entry name" value="LuxR_C_like"/>
    <property type="match status" value="1"/>
</dbReference>
<dbReference type="InterPro" id="IPR058245">
    <property type="entry name" value="NreC/VraR/RcsB-like_REC"/>
</dbReference>
<dbReference type="SUPFAM" id="SSF46894">
    <property type="entry name" value="C-terminal effector domain of the bipartite response regulators"/>
    <property type="match status" value="1"/>
</dbReference>
<dbReference type="Gene3D" id="3.40.50.2300">
    <property type="match status" value="1"/>
</dbReference>
<organism evidence="8 9">
    <name type="scientific">Capillimicrobium parvum</name>
    <dbReference type="NCBI Taxonomy" id="2884022"/>
    <lineage>
        <taxon>Bacteria</taxon>
        <taxon>Bacillati</taxon>
        <taxon>Actinomycetota</taxon>
        <taxon>Thermoleophilia</taxon>
        <taxon>Solirubrobacterales</taxon>
        <taxon>Capillimicrobiaceae</taxon>
        <taxon>Capillimicrobium</taxon>
    </lineage>
</organism>
<dbReference type="InterPro" id="IPR011006">
    <property type="entry name" value="CheY-like_superfamily"/>
</dbReference>
<keyword evidence="4" id="KW-0804">Transcription</keyword>
<dbReference type="GO" id="GO:0006355">
    <property type="term" value="P:regulation of DNA-templated transcription"/>
    <property type="evidence" value="ECO:0007669"/>
    <property type="project" value="InterPro"/>
</dbReference>
<dbReference type="PROSITE" id="PS50043">
    <property type="entry name" value="HTH_LUXR_2"/>
    <property type="match status" value="1"/>
</dbReference>
<dbReference type="InterPro" id="IPR001789">
    <property type="entry name" value="Sig_transdc_resp-reg_receiver"/>
</dbReference>
<feature type="domain" description="Response regulatory" evidence="7">
    <location>
        <begin position="2"/>
        <end position="122"/>
    </location>
</feature>
<dbReference type="RefSeq" id="WP_259315494.1">
    <property type="nucleotide sequence ID" value="NZ_CP087164.1"/>
</dbReference>
<evidence type="ECO:0000313" key="9">
    <source>
        <dbReference type="Proteomes" id="UP001162834"/>
    </source>
</evidence>
<evidence type="ECO:0000256" key="1">
    <source>
        <dbReference type="ARBA" id="ARBA00022553"/>
    </source>
</evidence>
<reference evidence="8" key="1">
    <citation type="journal article" date="2022" name="Int. J. Syst. Evol. Microbiol.">
        <title>Pseudomonas aegrilactucae sp. nov. and Pseudomonas morbosilactucae sp. nov., pathogens causing bacterial rot of lettuce in Japan.</title>
        <authorList>
            <person name="Sawada H."/>
            <person name="Fujikawa T."/>
            <person name="Satou M."/>
        </authorList>
    </citation>
    <scope>NUCLEOTIDE SEQUENCE</scope>
    <source>
        <strain evidence="8">0166_1</strain>
    </source>
</reference>
<dbReference type="InterPro" id="IPR016032">
    <property type="entry name" value="Sig_transdc_resp-reg_C-effctor"/>
</dbReference>
<dbReference type="InterPro" id="IPR000792">
    <property type="entry name" value="Tscrpt_reg_LuxR_C"/>
</dbReference>
<dbReference type="Pfam" id="PF00196">
    <property type="entry name" value="GerE"/>
    <property type="match status" value="1"/>
</dbReference>
<dbReference type="GO" id="GO:0003677">
    <property type="term" value="F:DNA binding"/>
    <property type="evidence" value="ECO:0007669"/>
    <property type="project" value="UniProtKB-KW"/>
</dbReference>
<dbReference type="Pfam" id="PF00072">
    <property type="entry name" value="Response_reg"/>
    <property type="match status" value="1"/>
</dbReference>
<evidence type="ECO:0000313" key="8">
    <source>
        <dbReference type="EMBL" id="UGS35811.1"/>
    </source>
</evidence>
<proteinExistence type="predicted"/>
<dbReference type="PROSITE" id="PS50110">
    <property type="entry name" value="RESPONSE_REGULATORY"/>
    <property type="match status" value="1"/>
</dbReference>
<dbReference type="GO" id="GO:0000160">
    <property type="term" value="P:phosphorelay signal transduction system"/>
    <property type="evidence" value="ECO:0007669"/>
    <property type="project" value="InterPro"/>
</dbReference>
<dbReference type="InterPro" id="IPR039420">
    <property type="entry name" value="WalR-like"/>
</dbReference>
<dbReference type="PANTHER" id="PTHR43214:SF24">
    <property type="entry name" value="TRANSCRIPTIONAL REGULATORY PROTEIN NARL-RELATED"/>
    <property type="match status" value="1"/>
</dbReference>
<feature type="domain" description="HTH luxR-type" evidence="6">
    <location>
        <begin position="144"/>
        <end position="214"/>
    </location>
</feature>
<dbReference type="SMART" id="SM00421">
    <property type="entry name" value="HTH_LUXR"/>
    <property type="match status" value="1"/>
</dbReference>
<keyword evidence="9" id="KW-1185">Reference proteome</keyword>
<dbReference type="SUPFAM" id="SSF52172">
    <property type="entry name" value="CheY-like"/>
    <property type="match status" value="1"/>
</dbReference>
<dbReference type="PRINTS" id="PR00038">
    <property type="entry name" value="HTHLUXR"/>
</dbReference>
<keyword evidence="2" id="KW-0805">Transcription regulation</keyword>
<protein>
    <submittedName>
        <fullName evidence="8">Transcriptional regulatory protein DegU</fullName>
    </submittedName>
</protein>
<evidence type="ECO:0000256" key="2">
    <source>
        <dbReference type="ARBA" id="ARBA00023015"/>
    </source>
</evidence>
<dbReference type="EMBL" id="CP087164">
    <property type="protein sequence ID" value="UGS35811.1"/>
    <property type="molecule type" value="Genomic_DNA"/>
</dbReference>
<evidence type="ECO:0000256" key="5">
    <source>
        <dbReference type="PROSITE-ProRule" id="PRU00169"/>
    </source>
</evidence>
<dbReference type="PANTHER" id="PTHR43214">
    <property type="entry name" value="TWO-COMPONENT RESPONSE REGULATOR"/>
    <property type="match status" value="1"/>
</dbReference>
<evidence type="ECO:0000256" key="3">
    <source>
        <dbReference type="ARBA" id="ARBA00023125"/>
    </source>
</evidence>
<gene>
    <name evidence="8" type="primary">degU_4</name>
    <name evidence="8" type="ORF">DSM104329_02207</name>
</gene>
<name>A0A9E6XXW3_9ACTN</name>
<feature type="modified residue" description="4-aspartylphosphate" evidence="5">
    <location>
        <position position="52"/>
    </location>
</feature>
<keyword evidence="1 5" id="KW-0597">Phosphoprotein</keyword>
<sequence>MRVVVADDSVLLREGIVRLLQEDGFDVVAQAGDAEDLLRKVGAHRPDVAIVDVRMPPSHTDEGLRAAAEIRERYPETAVLVLSQIVETGSALELLTASAEGIGYLLKDRVADIDRFTEAVRRVAEGGSALDPEVVSTLLGRRRRDDPLVELTSREREVLGLMAEGRSNAAIAEALVITERAVEKHVTSIFAKLGLTPAAEDHRRVLAVLAYLRA</sequence>
<evidence type="ECO:0000256" key="4">
    <source>
        <dbReference type="ARBA" id="ARBA00023163"/>
    </source>
</evidence>
<dbReference type="CDD" id="cd17535">
    <property type="entry name" value="REC_NarL-like"/>
    <property type="match status" value="1"/>
</dbReference>
<dbReference type="SMART" id="SM00448">
    <property type="entry name" value="REC"/>
    <property type="match status" value="1"/>
</dbReference>
<dbReference type="KEGG" id="sbae:DSM104329_02207"/>
<keyword evidence="3" id="KW-0238">DNA-binding</keyword>
<evidence type="ECO:0000259" key="6">
    <source>
        <dbReference type="PROSITE" id="PS50043"/>
    </source>
</evidence>
<evidence type="ECO:0000259" key="7">
    <source>
        <dbReference type="PROSITE" id="PS50110"/>
    </source>
</evidence>